<evidence type="ECO:0000256" key="1">
    <source>
        <dbReference type="ARBA" id="ARBA00022737"/>
    </source>
</evidence>
<dbReference type="SUPFAM" id="SSF48452">
    <property type="entry name" value="TPR-like"/>
    <property type="match status" value="1"/>
</dbReference>
<dbReference type="InterPro" id="IPR046848">
    <property type="entry name" value="E_motif"/>
</dbReference>
<sequence>MISTYLNVIKPSLKHKLISFKPKLNFLNHFSSCPHDKTYSKLEQTYFSTFKKCYTKKHVTQLHAHVVQTGFSQNLFIVGKIVMFCAMSNECLMDYAVSVFDSVRSPDGFLWNTMIRGFCKKNDVKKVFGYYKLMGQNGENVDNFTLSFLVKASGEYGSVLLGRQVHCCVLKCGFEWHVHVRNTLVHMYGMVNEVWVARKLFDEMLEPDLVAWNTVIDCYVCCGEYKEGLELFSRMQAVGVRPDDATLSVVLSACAALGDLELGRWVHSIVSQSPLIKDVSIVNSLIHMYTKCGEIQEALTIFGKLTDKNIVTYNTVILGLAAHGHVQEALDVFSLMINRNHTPPNDVTLLGVLTACSHGGMINKGRKYFNKMTAEYDIKPTIKHYGCMVDMLSRAGLVNEAYDLVQNMPMKCNAIVLRTLLAGCRVHGNIELAENVKQVLLEVDPDHSSDFVLLANTYASLEDWNQVSRVRRSMTAKGVQKPSPGNSLVGLL</sequence>
<dbReference type="Gene3D" id="1.25.40.10">
    <property type="entry name" value="Tetratricopeptide repeat domain"/>
    <property type="match status" value="3"/>
</dbReference>
<dbReference type="PANTHER" id="PTHR47926">
    <property type="entry name" value="PENTATRICOPEPTIDE REPEAT-CONTAINING PROTEIN"/>
    <property type="match status" value="1"/>
</dbReference>
<dbReference type="Pfam" id="PF13041">
    <property type="entry name" value="PPR_2"/>
    <property type="match status" value="3"/>
</dbReference>
<dbReference type="EMBL" id="PKPP01017257">
    <property type="protein sequence ID" value="PWA37083.1"/>
    <property type="molecule type" value="Genomic_DNA"/>
</dbReference>
<dbReference type="GO" id="GO:0003723">
    <property type="term" value="F:RNA binding"/>
    <property type="evidence" value="ECO:0007669"/>
    <property type="project" value="InterPro"/>
</dbReference>
<dbReference type="Pfam" id="PF20431">
    <property type="entry name" value="E_motif"/>
    <property type="match status" value="1"/>
</dbReference>
<keyword evidence="4" id="KW-1185">Reference proteome</keyword>
<feature type="repeat" description="PPR" evidence="2">
    <location>
        <begin position="107"/>
        <end position="141"/>
    </location>
</feature>
<dbReference type="Pfam" id="PF01535">
    <property type="entry name" value="PPR"/>
    <property type="match status" value="2"/>
</dbReference>
<feature type="repeat" description="PPR" evidence="2">
    <location>
        <begin position="309"/>
        <end position="343"/>
    </location>
</feature>
<proteinExistence type="predicted"/>
<dbReference type="AlphaFoldDB" id="A0A2U1KKA0"/>
<feature type="repeat" description="PPR" evidence="2">
    <location>
        <begin position="278"/>
        <end position="308"/>
    </location>
</feature>
<organism evidence="3 4">
    <name type="scientific">Artemisia annua</name>
    <name type="common">Sweet wormwood</name>
    <dbReference type="NCBI Taxonomy" id="35608"/>
    <lineage>
        <taxon>Eukaryota</taxon>
        <taxon>Viridiplantae</taxon>
        <taxon>Streptophyta</taxon>
        <taxon>Embryophyta</taxon>
        <taxon>Tracheophyta</taxon>
        <taxon>Spermatophyta</taxon>
        <taxon>Magnoliopsida</taxon>
        <taxon>eudicotyledons</taxon>
        <taxon>Gunneridae</taxon>
        <taxon>Pentapetalae</taxon>
        <taxon>asterids</taxon>
        <taxon>campanulids</taxon>
        <taxon>Asterales</taxon>
        <taxon>Asteraceae</taxon>
        <taxon>Asteroideae</taxon>
        <taxon>Anthemideae</taxon>
        <taxon>Artemisiinae</taxon>
        <taxon>Artemisia</taxon>
    </lineage>
</organism>
<dbReference type="FunFam" id="1.25.40.10:FF:000345">
    <property type="entry name" value="Pentatricopeptide repeat-containing protein"/>
    <property type="match status" value="1"/>
</dbReference>
<protein>
    <submittedName>
        <fullName evidence="3">Pentatricopeptide repeat-containing protein</fullName>
    </submittedName>
</protein>
<keyword evidence="1" id="KW-0677">Repeat</keyword>
<reference evidence="3 4" key="1">
    <citation type="journal article" date="2018" name="Mol. Plant">
        <title>The genome of Artemisia annua provides insight into the evolution of Asteraceae family and artemisinin biosynthesis.</title>
        <authorList>
            <person name="Shen Q."/>
            <person name="Zhang L."/>
            <person name="Liao Z."/>
            <person name="Wang S."/>
            <person name="Yan T."/>
            <person name="Shi P."/>
            <person name="Liu M."/>
            <person name="Fu X."/>
            <person name="Pan Q."/>
            <person name="Wang Y."/>
            <person name="Lv Z."/>
            <person name="Lu X."/>
            <person name="Zhang F."/>
            <person name="Jiang W."/>
            <person name="Ma Y."/>
            <person name="Chen M."/>
            <person name="Hao X."/>
            <person name="Li L."/>
            <person name="Tang Y."/>
            <person name="Lv G."/>
            <person name="Zhou Y."/>
            <person name="Sun X."/>
            <person name="Brodelius P.E."/>
            <person name="Rose J.K.C."/>
            <person name="Tang K."/>
        </authorList>
    </citation>
    <scope>NUCLEOTIDE SEQUENCE [LARGE SCALE GENOMIC DNA]</scope>
    <source>
        <strain evidence="4">cv. Huhao1</strain>
        <tissue evidence="3">Leaf</tissue>
    </source>
</reference>
<dbReference type="FunFam" id="1.25.40.10:FF:000427">
    <property type="entry name" value="Pentatricopeptide repeat-containing protein chloroplastic"/>
    <property type="match status" value="1"/>
</dbReference>
<dbReference type="InterPro" id="IPR011990">
    <property type="entry name" value="TPR-like_helical_dom_sf"/>
</dbReference>
<gene>
    <name evidence="3" type="ORF">CTI12_AA593240</name>
</gene>
<dbReference type="PROSITE" id="PS51375">
    <property type="entry name" value="PPR"/>
    <property type="match status" value="4"/>
</dbReference>
<name>A0A2U1KKA0_ARTAN</name>
<evidence type="ECO:0000313" key="3">
    <source>
        <dbReference type="EMBL" id="PWA37083.1"/>
    </source>
</evidence>
<accession>A0A2U1KKA0</accession>
<dbReference type="InterPro" id="IPR002885">
    <property type="entry name" value="PPR_rpt"/>
</dbReference>
<dbReference type="Proteomes" id="UP000245207">
    <property type="component" value="Unassembled WGS sequence"/>
</dbReference>
<evidence type="ECO:0000256" key="2">
    <source>
        <dbReference type="PROSITE-ProRule" id="PRU00708"/>
    </source>
</evidence>
<dbReference type="GO" id="GO:0009451">
    <property type="term" value="P:RNA modification"/>
    <property type="evidence" value="ECO:0007669"/>
    <property type="project" value="InterPro"/>
</dbReference>
<dbReference type="PANTHER" id="PTHR47926:SF391">
    <property type="entry name" value="TETRATRICOPEPTIDE-LIKE HELICAL DOMAIN SUPERFAMILY"/>
    <property type="match status" value="1"/>
</dbReference>
<comment type="caution">
    <text evidence="3">The sequence shown here is derived from an EMBL/GenBank/DDBJ whole genome shotgun (WGS) entry which is preliminary data.</text>
</comment>
<evidence type="ECO:0000313" key="4">
    <source>
        <dbReference type="Proteomes" id="UP000245207"/>
    </source>
</evidence>
<feature type="repeat" description="PPR" evidence="2">
    <location>
        <begin position="208"/>
        <end position="242"/>
    </location>
</feature>
<dbReference type="InterPro" id="IPR046960">
    <property type="entry name" value="PPR_At4g14850-like_plant"/>
</dbReference>
<dbReference type="NCBIfam" id="TIGR00756">
    <property type="entry name" value="PPR"/>
    <property type="match status" value="3"/>
</dbReference>
<dbReference type="OrthoDB" id="1934563at2759"/>